<protein>
    <submittedName>
        <fullName evidence="3">Uncharacterized protein</fullName>
    </submittedName>
</protein>
<accession>A0ABN8I2U6</accession>
<sequence>MTRLLFAGRAAFRPLKLSLDVHSARSACLHSEGLTSDSCKQGPNETNAPRNEPKTERSAPEAHRIGARRKTADARDLPEQNRYAMATADTTTSSEVAEHKRTVDGSFLNKLKALVERLRLDNANLKRALDLERGEVRALKARHDSALRHLKTECRKKEELLEKQLRTAPKQEKTEDGQVGCSKMVELKRLTAEVQSLKSANRGLQEKLKSLTG</sequence>
<reference evidence="3" key="1">
    <citation type="submission" date="2022-03" db="EMBL/GenBank/DDBJ databases">
        <authorList>
            <person name="Martin H S."/>
        </authorList>
    </citation>
    <scope>NUCLEOTIDE SEQUENCE</scope>
</reference>
<feature type="region of interest" description="Disordered" evidence="2">
    <location>
        <begin position="32"/>
        <end position="77"/>
    </location>
</feature>
<dbReference type="EMBL" id="OW152829">
    <property type="protein sequence ID" value="CAH2047466.1"/>
    <property type="molecule type" value="Genomic_DNA"/>
</dbReference>
<evidence type="ECO:0000256" key="2">
    <source>
        <dbReference type="SAM" id="MobiDB-lite"/>
    </source>
</evidence>
<keyword evidence="1" id="KW-0175">Coiled coil</keyword>
<feature type="coiled-coil region" evidence="1">
    <location>
        <begin position="108"/>
        <end position="207"/>
    </location>
</feature>
<feature type="compositionally biased region" description="Basic and acidic residues" evidence="2">
    <location>
        <begin position="51"/>
        <end position="77"/>
    </location>
</feature>
<name>A0ABN8I2U6_9NEOP</name>
<dbReference type="Proteomes" id="UP000837857">
    <property type="component" value="Chromosome 17"/>
</dbReference>
<evidence type="ECO:0000256" key="1">
    <source>
        <dbReference type="SAM" id="Coils"/>
    </source>
</evidence>
<feature type="compositionally biased region" description="Polar residues" evidence="2">
    <location>
        <begin position="33"/>
        <end position="49"/>
    </location>
</feature>
<gene>
    <name evidence="3" type="ORF">IPOD504_LOCUS5791</name>
</gene>
<evidence type="ECO:0000313" key="3">
    <source>
        <dbReference type="EMBL" id="CAH2047466.1"/>
    </source>
</evidence>
<proteinExistence type="predicted"/>
<keyword evidence="4" id="KW-1185">Reference proteome</keyword>
<feature type="non-terminal residue" evidence="3">
    <location>
        <position position="1"/>
    </location>
</feature>
<organism evidence="3 4">
    <name type="scientific">Iphiclides podalirius</name>
    <name type="common">scarce swallowtail</name>
    <dbReference type="NCBI Taxonomy" id="110791"/>
    <lineage>
        <taxon>Eukaryota</taxon>
        <taxon>Metazoa</taxon>
        <taxon>Ecdysozoa</taxon>
        <taxon>Arthropoda</taxon>
        <taxon>Hexapoda</taxon>
        <taxon>Insecta</taxon>
        <taxon>Pterygota</taxon>
        <taxon>Neoptera</taxon>
        <taxon>Endopterygota</taxon>
        <taxon>Lepidoptera</taxon>
        <taxon>Glossata</taxon>
        <taxon>Ditrysia</taxon>
        <taxon>Papilionoidea</taxon>
        <taxon>Papilionidae</taxon>
        <taxon>Papilioninae</taxon>
        <taxon>Iphiclides</taxon>
    </lineage>
</organism>
<evidence type="ECO:0000313" key="4">
    <source>
        <dbReference type="Proteomes" id="UP000837857"/>
    </source>
</evidence>